<proteinExistence type="inferred from homology"/>
<feature type="domain" description="LysM" evidence="2">
    <location>
        <begin position="394"/>
        <end position="437"/>
    </location>
</feature>
<dbReference type="InterPro" id="IPR018392">
    <property type="entry name" value="LysM"/>
</dbReference>
<dbReference type="InterPro" id="IPR000189">
    <property type="entry name" value="Transglyc_AS"/>
</dbReference>
<organism evidence="3 4">
    <name type="scientific">Lutibacter flavus</name>
    <dbReference type="NCBI Taxonomy" id="691689"/>
    <lineage>
        <taxon>Bacteria</taxon>
        <taxon>Pseudomonadati</taxon>
        <taxon>Bacteroidota</taxon>
        <taxon>Flavobacteriia</taxon>
        <taxon>Flavobacteriales</taxon>
        <taxon>Flavobacteriaceae</taxon>
        <taxon>Lutibacter</taxon>
    </lineage>
</organism>
<dbReference type="GO" id="GO:0000270">
    <property type="term" value="P:peptidoglycan metabolic process"/>
    <property type="evidence" value="ECO:0007669"/>
    <property type="project" value="InterPro"/>
</dbReference>
<dbReference type="InterPro" id="IPR023346">
    <property type="entry name" value="Lysozyme-like_dom_sf"/>
</dbReference>
<dbReference type="RefSeq" id="WP_089377781.1">
    <property type="nucleotide sequence ID" value="NZ_FZNX01000002.1"/>
</dbReference>
<protein>
    <submittedName>
        <fullName evidence="3">Membrane-bound lytic murein transglycosylase D</fullName>
    </submittedName>
</protein>
<dbReference type="Gene3D" id="1.10.530.10">
    <property type="match status" value="1"/>
</dbReference>
<feature type="domain" description="LysM" evidence="2">
    <location>
        <begin position="465"/>
        <end position="510"/>
    </location>
</feature>
<dbReference type="SUPFAM" id="SSF53955">
    <property type="entry name" value="Lysozyme-like"/>
    <property type="match status" value="1"/>
</dbReference>
<gene>
    <name evidence="3" type="ORF">SAMN04488111_1463</name>
</gene>
<dbReference type="AlphaFoldDB" id="A0A238X228"/>
<sequence length="513" mass="59541">MNKLQIIVLLLVVNLGFSQTKPDTIKIQKIEDTKELFSNSDTLFLKSSDSLGFINHKEATLIDSLWMNELIKSPLYDTIQYILRDDEILVTELEELPTELLKERLEHLNTQTPFHIEYNKSLEQIIKTYLKRRKSSFSNLMEKARFYFPLFEEQLDRYDVPLEIKYLAIVESALRPRARSRVGATGLWQFMYQTGKQFDLNVSSYVDERSDPYKATEAACKYLASLYKIFGDWDLALAAYNSGPGNVSKAIRRSGGSRNYWNIRHNLPRETAGYVPAFYATLYIFEYANEHNIKAKENSLAYFETDTVQVKRQLTFEQIYETLNVDIEVLQFLNPQYKLDIVPYIKGKNYTLTLPVKDIGEFLSNEKEIYAFADVEEAKREKPLPEYIEESARTVYRVRSGDYLGRIANKFGVSVSNIKRWNNLRSNRLSIGQRLTIHPRKSSTVVSKKPTSKSPKKEIPTGKYETYVVKSGDSLWLIAQKYSNVSVNNIKDWNNIWSVRSLKPGTKLKIFKI</sequence>
<dbReference type="OrthoDB" id="9815002at2"/>
<dbReference type="EMBL" id="FZNX01000002">
    <property type="protein sequence ID" value="SNR52681.1"/>
    <property type="molecule type" value="Genomic_DNA"/>
</dbReference>
<dbReference type="Proteomes" id="UP000198412">
    <property type="component" value="Unassembled WGS sequence"/>
</dbReference>
<evidence type="ECO:0000313" key="3">
    <source>
        <dbReference type="EMBL" id="SNR52681.1"/>
    </source>
</evidence>
<dbReference type="InterPro" id="IPR008258">
    <property type="entry name" value="Transglycosylase_SLT_dom_1"/>
</dbReference>
<evidence type="ECO:0000313" key="4">
    <source>
        <dbReference type="Proteomes" id="UP000198412"/>
    </source>
</evidence>
<comment type="similarity">
    <text evidence="1">Belongs to the transglycosylase Slt family.</text>
</comment>
<dbReference type="CDD" id="cd00118">
    <property type="entry name" value="LysM"/>
    <property type="match status" value="2"/>
</dbReference>
<dbReference type="Pfam" id="PF01464">
    <property type="entry name" value="SLT"/>
    <property type="match status" value="1"/>
</dbReference>
<dbReference type="InterPro" id="IPR036779">
    <property type="entry name" value="LysM_dom_sf"/>
</dbReference>
<dbReference type="Pfam" id="PF01476">
    <property type="entry name" value="LysM"/>
    <property type="match status" value="2"/>
</dbReference>
<dbReference type="GO" id="GO:0008932">
    <property type="term" value="F:lytic endotransglycosylase activity"/>
    <property type="evidence" value="ECO:0007669"/>
    <property type="project" value="TreeGrafter"/>
</dbReference>
<dbReference type="PANTHER" id="PTHR33734:SF22">
    <property type="entry name" value="MEMBRANE-BOUND LYTIC MUREIN TRANSGLYCOSYLASE D"/>
    <property type="match status" value="1"/>
</dbReference>
<dbReference type="PROSITE" id="PS51782">
    <property type="entry name" value="LYSM"/>
    <property type="match status" value="2"/>
</dbReference>
<dbReference type="SMART" id="SM00257">
    <property type="entry name" value="LysM"/>
    <property type="match status" value="2"/>
</dbReference>
<dbReference type="PROSITE" id="PS00922">
    <property type="entry name" value="TRANSGLYCOSYLASE"/>
    <property type="match status" value="1"/>
</dbReference>
<evidence type="ECO:0000259" key="2">
    <source>
        <dbReference type="PROSITE" id="PS51782"/>
    </source>
</evidence>
<evidence type="ECO:0000256" key="1">
    <source>
        <dbReference type="ARBA" id="ARBA00007734"/>
    </source>
</evidence>
<keyword evidence="4" id="KW-1185">Reference proteome</keyword>
<dbReference type="GO" id="GO:0016020">
    <property type="term" value="C:membrane"/>
    <property type="evidence" value="ECO:0007669"/>
    <property type="project" value="InterPro"/>
</dbReference>
<dbReference type="Gene3D" id="3.10.350.10">
    <property type="entry name" value="LysM domain"/>
    <property type="match status" value="2"/>
</dbReference>
<reference evidence="4" key="1">
    <citation type="submission" date="2017-06" db="EMBL/GenBank/DDBJ databases">
        <authorList>
            <person name="Varghese N."/>
            <person name="Submissions S."/>
        </authorList>
    </citation>
    <scope>NUCLEOTIDE SEQUENCE [LARGE SCALE GENOMIC DNA]</scope>
    <source>
        <strain evidence="4">DSM 27993</strain>
    </source>
</reference>
<dbReference type="CDD" id="cd16894">
    <property type="entry name" value="MltD-like"/>
    <property type="match status" value="1"/>
</dbReference>
<name>A0A238X228_9FLAO</name>
<accession>A0A238X228</accession>
<dbReference type="PANTHER" id="PTHR33734">
    <property type="entry name" value="LYSM DOMAIN-CONTAINING GPI-ANCHORED PROTEIN 2"/>
    <property type="match status" value="1"/>
</dbReference>
<dbReference type="SUPFAM" id="SSF54106">
    <property type="entry name" value="LysM domain"/>
    <property type="match status" value="2"/>
</dbReference>